<feature type="region of interest" description="Disordered" evidence="1">
    <location>
        <begin position="105"/>
        <end position="152"/>
    </location>
</feature>
<dbReference type="GO" id="GO:0005802">
    <property type="term" value="C:trans-Golgi network"/>
    <property type="evidence" value="ECO:0007669"/>
    <property type="project" value="TreeGrafter"/>
</dbReference>
<reference evidence="3 4" key="1">
    <citation type="submission" date="2017-03" db="EMBL/GenBank/DDBJ databases">
        <title>Widespread Adenine N6-methylation of Active Genes in Fungi.</title>
        <authorList>
            <consortium name="DOE Joint Genome Institute"/>
            <person name="Mondo S.J."/>
            <person name="Dannebaum R.O."/>
            <person name="Kuo R.C."/>
            <person name="Louie K.B."/>
            <person name="Bewick A.J."/>
            <person name="Labutti K."/>
            <person name="Haridas S."/>
            <person name="Kuo A."/>
            <person name="Salamov A."/>
            <person name="Ahrendt S.R."/>
            <person name="Lau R."/>
            <person name="Bowen B.P."/>
            <person name="Lipzen A."/>
            <person name="Sullivan W."/>
            <person name="Andreopoulos W.B."/>
            <person name="Clum A."/>
            <person name="Lindquist E."/>
            <person name="Daum C."/>
            <person name="Northen T.R."/>
            <person name="Ramamoorthy G."/>
            <person name="Schmitz R.J."/>
            <person name="Gryganskyi A."/>
            <person name="Culley D."/>
            <person name="Magnuson J."/>
            <person name="James T.Y."/>
            <person name="O'Malley M.A."/>
            <person name="Stajich J.E."/>
            <person name="Spatafora J.W."/>
            <person name="Visel A."/>
            <person name="Grigoriev I.V."/>
        </authorList>
    </citation>
    <scope>NUCLEOTIDE SEQUENCE [LARGE SCALE GENOMIC DNA]</scope>
    <source>
        <strain evidence="3 4">NRRL Y-17943</strain>
    </source>
</reference>
<feature type="region of interest" description="Disordered" evidence="1">
    <location>
        <begin position="304"/>
        <end position="329"/>
    </location>
</feature>
<dbReference type="Pfam" id="PF12735">
    <property type="entry name" value="IgD3_Trs65"/>
    <property type="match status" value="1"/>
</dbReference>
<keyword evidence="4" id="KW-1185">Reference proteome</keyword>
<dbReference type="PANTHER" id="PTHR28159">
    <property type="entry name" value="TRAFFICKING PROTEIN PARTICLE COMPLEX II-SPECIFIC SUBUNIT 65"/>
    <property type="match status" value="1"/>
</dbReference>
<accession>A0A1Y1UK71</accession>
<dbReference type="AlphaFoldDB" id="A0A1Y1UK71"/>
<dbReference type="PANTHER" id="PTHR28159:SF1">
    <property type="entry name" value="TRAFFICKING PROTEIN PARTICLE COMPLEX II-SPECIFIC SUBUNIT 65"/>
    <property type="match status" value="1"/>
</dbReference>
<feature type="region of interest" description="Disordered" evidence="1">
    <location>
        <begin position="546"/>
        <end position="566"/>
    </location>
</feature>
<protein>
    <submittedName>
        <fullName evidence="3">TRAPP trafficking subunit Trs65-domain-containing protein</fullName>
    </submittedName>
</protein>
<dbReference type="EMBL" id="NBSH01000005">
    <property type="protein sequence ID" value="ORX37904.1"/>
    <property type="molecule type" value="Genomic_DNA"/>
</dbReference>
<evidence type="ECO:0000313" key="3">
    <source>
        <dbReference type="EMBL" id="ORX37904.1"/>
    </source>
</evidence>
<evidence type="ECO:0000259" key="2">
    <source>
        <dbReference type="Pfam" id="PF12735"/>
    </source>
</evidence>
<dbReference type="InterPro" id="IPR055420">
    <property type="entry name" value="IgD3_Trs65"/>
</dbReference>
<dbReference type="OrthoDB" id="24630at2759"/>
<dbReference type="InParanoid" id="A0A1Y1UK71"/>
<gene>
    <name evidence="3" type="ORF">BD324DRAFT_623743</name>
</gene>
<dbReference type="GO" id="GO:1990071">
    <property type="term" value="C:TRAPPII protein complex"/>
    <property type="evidence" value="ECO:0007669"/>
    <property type="project" value="InterPro"/>
</dbReference>
<sequence length="769" mass="83123">MSSAKGSHSISHETLFNACSISLYIPDASELPAEGDEPDSEWPNDLSKTTARKVAFLDEKLLYFVTLTVLSHHLPSSSTSPPPELLRFLSCLQLNLNSSFIPPLPAKPTSLREQQNAPPSSVPGTSMLAPGAGDDTVSGATTPIASTSGHLPYTPNPFPVMKEGEGQYATSEGATVWEGPVEMSGSVMRKVARRDKVWEATWKGEVPVAYVRTQIQDPLLSVTVSVTLRDTPQRSPNDLDEGPAEIEHHGDDADILAGMQDIDLLGGLTDGGIVPSSRLAHSIQQDLSLPIDISHQPHTSISIPSNGSTNAAPSTSKITPPTSGLNRQRGLSISIKPTSTPIISSVLRKSFRRVLTLSSGLRVRMRTLFLPQLLAPVTHADAAHEDTHEGEGERRVALCVEVENPPESSLDFSFDIETVSVEVGGKGGKATAELVCQPEQIDPASPQTSSGSVFPLKLDPVEQYNLLYSVSISSAPEDRSGQDIEEALARDLGKGDEQRPVAIIVTGRPFSGTIYPTKSFQSRWNCTLDLTPFYASTSAGSLPVPSIPDVESRNRNSKTIASPPNALVGDKRYSLATLASNRAPPTRQPLPRVPSMAVTSHPASRVASVASAPREHQGLMVSVKVLAPETHGKVVPLEPFSLEIFVHNRTDDVRRFRLSMPGRDLGNRVREVWEKRRVRGHEEPSWGVDDPILRQILLQHLSSSPALIPLENDVRCGPLFPGASMSARVRFMALREGVHKLEKMRVTGINEDLDFVMSPVIDVVVGRAA</sequence>
<dbReference type="GeneID" id="33557428"/>
<comment type="caution">
    <text evidence="3">The sequence shown here is derived from an EMBL/GenBank/DDBJ whole genome shotgun (WGS) entry which is preliminary data.</text>
</comment>
<evidence type="ECO:0000313" key="4">
    <source>
        <dbReference type="Proteomes" id="UP000193218"/>
    </source>
</evidence>
<dbReference type="GO" id="GO:0006891">
    <property type="term" value="P:intra-Golgi vesicle-mediated transport"/>
    <property type="evidence" value="ECO:0007669"/>
    <property type="project" value="InterPro"/>
</dbReference>
<proteinExistence type="predicted"/>
<dbReference type="InterPro" id="IPR024662">
    <property type="entry name" value="Trs65"/>
</dbReference>
<organism evidence="3 4">
    <name type="scientific">Kockovaella imperatae</name>
    <dbReference type="NCBI Taxonomy" id="4999"/>
    <lineage>
        <taxon>Eukaryota</taxon>
        <taxon>Fungi</taxon>
        <taxon>Dikarya</taxon>
        <taxon>Basidiomycota</taxon>
        <taxon>Agaricomycotina</taxon>
        <taxon>Tremellomycetes</taxon>
        <taxon>Tremellales</taxon>
        <taxon>Cuniculitremaceae</taxon>
        <taxon>Kockovaella</taxon>
    </lineage>
</organism>
<feature type="compositionally biased region" description="Polar residues" evidence="1">
    <location>
        <begin position="111"/>
        <end position="124"/>
    </location>
</feature>
<feature type="compositionally biased region" description="Polar residues" evidence="1">
    <location>
        <begin position="138"/>
        <end position="149"/>
    </location>
</feature>
<feature type="domain" description="Trafficking protein particle complex II-specific subunit 65 IgD3" evidence="2">
    <location>
        <begin position="611"/>
        <end position="750"/>
    </location>
</feature>
<dbReference type="Proteomes" id="UP000193218">
    <property type="component" value="Unassembled WGS sequence"/>
</dbReference>
<dbReference type="RefSeq" id="XP_021871891.1">
    <property type="nucleotide sequence ID" value="XM_022015619.1"/>
</dbReference>
<name>A0A1Y1UK71_9TREE</name>
<evidence type="ECO:0000256" key="1">
    <source>
        <dbReference type="SAM" id="MobiDB-lite"/>
    </source>
</evidence>